<accession>A0A976R7I5</accession>
<reference evidence="1" key="1">
    <citation type="submission" date="2022-02" db="EMBL/GenBank/DDBJ databases">
        <title>Towards deciphering the DNA virus diversity associated with rodent species in the families Cricetidae and Heteromyidae.</title>
        <authorList>
            <person name="Lund M."/>
            <person name="Larsen B.B."/>
            <person name="Gryseels S."/>
            <person name="Kraberger S."/>
            <person name="Rowsey D.M."/>
            <person name="Steger L."/>
            <person name="Yule K.M."/>
            <person name="Upham N.S."/>
            <person name="Worobey M."/>
            <person name="Van Doorslaer K."/>
            <person name="Varsani A."/>
        </authorList>
    </citation>
    <scope>NUCLEOTIDE SEQUENCE</scope>
    <source>
        <strain evidence="1">UA08Rod_4043</strain>
    </source>
</reference>
<evidence type="ECO:0000313" key="1">
    <source>
        <dbReference type="EMBL" id="UPW41337.1"/>
    </source>
</evidence>
<proteinExistence type="predicted"/>
<sequence>MATPRQFTFSDLEFLCEVYAKIADCYVTLSRRSSRTVILSICSSSYYNFVFSYRDCFEYLKGCISRIIYG</sequence>
<name>A0A976R7I5_9VIRU</name>
<dbReference type="EMBL" id="OM869578">
    <property type="protein sequence ID" value="UPW41337.1"/>
    <property type="molecule type" value="Genomic_DNA"/>
</dbReference>
<protein>
    <submittedName>
        <fullName evidence="1">Uncharacterized protein</fullName>
    </submittedName>
</protein>
<organism evidence="1">
    <name type="scientific">Sigmofec virus UA08Rod_4043</name>
    <dbReference type="NCBI Taxonomy" id="2929393"/>
    <lineage>
        <taxon>Viruses</taxon>
        <taxon>Monodnaviria</taxon>
        <taxon>Sangervirae</taxon>
        <taxon>Phixviricota</taxon>
        <taxon>Malgrandaviricetes</taxon>
        <taxon>Petitvirales</taxon>
        <taxon>Microviridae</taxon>
    </lineage>
</organism>